<evidence type="ECO:0000313" key="2">
    <source>
        <dbReference type="Proteomes" id="UP000698173"/>
    </source>
</evidence>
<sequence>MIVMESGDSAGKALALGARGNDALISAKNAEIRPIEPFVVRLAEAVPAESVCLERKSTGLKEIVLFQHPYLGREASPSAAANSMGVFISAYIVEKI</sequence>
<accession>A0A921KEC7</accession>
<protein>
    <submittedName>
        <fullName evidence="1">Uncharacterized protein</fullName>
    </submittedName>
</protein>
<reference evidence="1" key="1">
    <citation type="journal article" date="2021" name="PeerJ">
        <title>Extensive microbial diversity within the chicken gut microbiome revealed by metagenomics and culture.</title>
        <authorList>
            <person name="Gilroy R."/>
            <person name="Ravi A."/>
            <person name="Getino M."/>
            <person name="Pursley I."/>
            <person name="Horton D.L."/>
            <person name="Alikhan N.F."/>
            <person name="Baker D."/>
            <person name="Gharbi K."/>
            <person name="Hall N."/>
            <person name="Watson M."/>
            <person name="Adriaenssens E.M."/>
            <person name="Foster-Nyarko E."/>
            <person name="Jarju S."/>
            <person name="Secka A."/>
            <person name="Antonio M."/>
            <person name="Oren A."/>
            <person name="Chaudhuri R.R."/>
            <person name="La Ragione R."/>
            <person name="Hildebrand F."/>
            <person name="Pallen M.J."/>
        </authorList>
    </citation>
    <scope>NUCLEOTIDE SEQUENCE</scope>
    <source>
        <strain evidence="1">CHK171-7178</strain>
    </source>
</reference>
<organism evidence="1 2">
    <name type="scientific">Sporosarcina psychrophila</name>
    <name type="common">Bacillus psychrophilus</name>
    <dbReference type="NCBI Taxonomy" id="1476"/>
    <lineage>
        <taxon>Bacteria</taxon>
        <taxon>Bacillati</taxon>
        <taxon>Bacillota</taxon>
        <taxon>Bacilli</taxon>
        <taxon>Bacillales</taxon>
        <taxon>Caryophanaceae</taxon>
        <taxon>Sporosarcina</taxon>
    </lineage>
</organism>
<comment type="caution">
    <text evidence="1">The sequence shown here is derived from an EMBL/GenBank/DDBJ whole genome shotgun (WGS) entry which is preliminary data.</text>
</comment>
<name>A0A921KEC7_SPOPS</name>
<evidence type="ECO:0000313" key="1">
    <source>
        <dbReference type="EMBL" id="HJF31844.1"/>
    </source>
</evidence>
<dbReference type="AlphaFoldDB" id="A0A921KEC7"/>
<reference evidence="1" key="2">
    <citation type="submission" date="2021-09" db="EMBL/GenBank/DDBJ databases">
        <authorList>
            <person name="Gilroy R."/>
        </authorList>
    </citation>
    <scope>NUCLEOTIDE SEQUENCE</scope>
    <source>
        <strain evidence="1">CHK171-7178</strain>
    </source>
</reference>
<proteinExistence type="predicted"/>
<gene>
    <name evidence="1" type="ORF">K8V56_08695</name>
</gene>
<dbReference type="EMBL" id="DYWT01000140">
    <property type="protein sequence ID" value="HJF31844.1"/>
    <property type="molecule type" value="Genomic_DNA"/>
</dbReference>
<dbReference type="Proteomes" id="UP000698173">
    <property type="component" value="Unassembled WGS sequence"/>
</dbReference>